<feature type="compositionally biased region" description="Polar residues" evidence="1">
    <location>
        <begin position="1"/>
        <end position="22"/>
    </location>
</feature>
<keyword evidence="3" id="KW-1185">Reference proteome</keyword>
<sequence length="114" mass="12789">MLQRDSTNSVTDLTFQETQSGFTRRRATHMPHQIFKCETSIPNSDSNKTHKHSRLDAKPHENVKRRTPKMRNAMTAKSTKSGTGCFSGTRDSAGFQVSLPSKPNCYANECISLK</sequence>
<evidence type="ECO:0000256" key="1">
    <source>
        <dbReference type="SAM" id="MobiDB-lite"/>
    </source>
</evidence>
<feature type="compositionally biased region" description="Polar residues" evidence="1">
    <location>
        <begin position="75"/>
        <end position="87"/>
    </location>
</feature>
<evidence type="ECO:0000313" key="3">
    <source>
        <dbReference type="Proteomes" id="UP000286415"/>
    </source>
</evidence>
<gene>
    <name evidence="2" type="ORF">CSKR_105524</name>
</gene>
<proteinExistence type="predicted"/>
<protein>
    <submittedName>
        <fullName evidence="2">Uncharacterized protein</fullName>
    </submittedName>
</protein>
<dbReference type="AlphaFoldDB" id="A0A3R7D4L7"/>
<feature type="region of interest" description="Disordered" evidence="1">
    <location>
        <begin position="1"/>
        <end position="87"/>
    </location>
</feature>
<dbReference type="Proteomes" id="UP000286415">
    <property type="component" value="Unassembled WGS sequence"/>
</dbReference>
<comment type="caution">
    <text evidence="2">The sequence shown here is derived from an EMBL/GenBank/DDBJ whole genome shotgun (WGS) entry which is preliminary data.</text>
</comment>
<organism evidence="2 3">
    <name type="scientific">Clonorchis sinensis</name>
    <name type="common">Chinese liver fluke</name>
    <dbReference type="NCBI Taxonomy" id="79923"/>
    <lineage>
        <taxon>Eukaryota</taxon>
        <taxon>Metazoa</taxon>
        <taxon>Spiralia</taxon>
        <taxon>Lophotrochozoa</taxon>
        <taxon>Platyhelminthes</taxon>
        <taxon>Trematoda</taxon>
        <taxon>Digenea</taxon>
        <taxon>Opisthorchiida</taxon>
        <taxon>Opisthorchiata</taxon>
        <taxon>Opisthorchiidae</taxon>
        <taxon>Clonorchis</taxon>
    </lineage>
</organism>
<dbReference type="EMBL" id="NIRI02000042">
    <property type="protein sequence ID" value="KAG5449453.1"/>
    <property type="molecule type" value="Genomic_DNA"/>
</dbReference>
<accession>A0A3R7D4L7</accession>
<reference evidence="2 3" key="1">
    <citation type="journal article" date="2018" name="Biotechnol. Adv.">
        <title>Improved genomic resources and new bioinformatic workflow for the carcinogenic parasite Clonorchis sinensis: Biotechnological implications.</title>
        <authorList>
            <person name="Wang D."/>
            <person name="Korhonen P.K."/>
            <person name="Gasser R.B."/>
            <person name="Young N.D."/>
        </authorList>
    </citation>
    <scope>NUCLEOTIDE SEQUENCE [LARGE SCALE GENOMIC DNA]</scope>
    <source>
        <strain evidence="2">Cs-k2</strain>
    </source>
</reference>
<name>A0A3R7D4L7_CLOSI</name>
<dbReference type="InParanoid" id="A0A3R7D4L7"/>
<feature type="compositionally biased region" description="Basic and acidic residues" evidence="1">
    <location>
        <begin position="54"/>
        <end position="64"/>
    </location>
</feature>
<reference evidence="2 3" key="2">
    <citation type="journal article" date="2021" name="Genomics">
        <title>High-quality reference genome for Clonorchis sinensis.</title>
        <authorList>
            <person name="Young N.D."/>
            <person name="Stroehlein A.J."/>
            <person name="Kinkar L."/>
            <person name="Wang T."/>
            <person name="Sohn W.M."/>
            <person name="Chang B.C.H."/>
            <person name="Kaur P."/>
            <person name="Weisz D."/>
            <person name="Dudchenko O."/>
            <person name="Aiden E.L."/>
            <person name="Korhonen P.K."/>
            <person name="Gasser R.B."/>
        </authorList>
    </citation>
    <scope>NUCLEOTIDE SEQUENCE [LARGE SCALE GENOMIC DNA]</scope>
    <source>
        <strain evidence="2">Cs-k2</strain>
    </source>
</reference>
<evidence type="ECO:0000313" key="2">
    <source>
        <dbReference type="EMBL" id="KAG5449453.1"/>
    </source>
</evidence>